<dbReference type="GeneID" id="3863630"/>
<evidence type="ECO:0000313" key="3">
    <source>
        <dbReference type="Proteomes" id="UP000001950"/>
    </source>
</evidence>
<feature type="region of interest" description="Disordered" evidence="1">
    <location>
        <begin position="345"/>
        <end position="374"/>
    </location>
</feature>
<dbReference type="STRING" id="5874.Q4UG77"/>
<dbReference type="OMA" id="LTCEYVF"/>
<dbReference type="eggNOG" id="ENOG502RYNN">
    <property type="taxonomic scope" value="Eukaryota"/>
</dbReference>
<protein>
    <submittedName>
        <fullName evidence="2">Uncharacterized protein</fullName>
    </submittedName>
</protein>
<proteinExistence type="predicted"/>
<evidence type="ECO:0000256" key="1">
    <source>
        <dbReference type="SAM" id="MobiDB-lite"/>
    </source>
</evidence>
<dbReference type="RefSeq" id="XP_954589.1">
    <property type="nucleotide sequence ID" value="XM_949496.1"/>
</dbReference>
<feature type="compositionally biased region" description="Polar residues" evidence="1">
    <location>
        <begin position="349"/>
        <end position="358"/>
    </location>
</feature>
<feature type="compositionally biased region" description="Basic residues" evidence="1">
    <location>
        <begin position="362"/>
        <end position="374"/>
    </location>
</feature>
<accession>Q4UG77</accession>
<keyword evidence="3" id="KW-1185">Reference proteome</keyword>
<sequence>MIGEGTNYKDNEFFNYAVTELLNDPGYIELLNRGFPSNESLYVSSKDFDNDQKFKSLRNGLKEILDIIETNEDYKYPCLAEACNLFQNFLITLTKLKDKLLPDRAGFYSSKWVDIAIEFQLTCEYVFLNYVKEEYLLSFLPLVPNQLEYTSSKLRSIQQMSEPEFEEFRNLFILIAMGFIGKLKLLTFCLSLTIINSEKLGVDLSDADNCSDNITGSTCATSTYRSSGDDFRLSNAPCEGFYSDKYSNYEFKTEQDENGGQNINEMLTNVYWHPMYFSNCGYPYGTSVEPPSMPESELLNRTKLDMNESSDVSGLERAVYGVPDELNLSLYQSINPDFDRTQIEDEESSCIQTTNPAVSQKVLKKRGRPRKTIA</sequence>
<dbReference type="OrthoDB" id="10300239at2759"/>
<dbReference type="EMBL" id="CR940347">
    <property type="protein sequence ID" value="CAI73912.1"/>
    <property type="molecule type" value="Genomic_DNA"/>
</dbReference>
<dbReference type="Proteomes" id="UP000001950">
    <property type="component" value="Chromosome 1"/>
</dbReference>
<reference evidence="2 3" key="1">
    <citation type="journal article" date="2005" name="Science">
        <title>Genome of the host-cell transforming parasite Theileria annulata compared with T. parva.</title>
        <authorList>
            <person name="Pain A."/>
            <person name="Renauld H."/>
            <person name="Berriman M."/>
            <person name="Murphy L."/>
            <person name="Yeats C.A."/>
            <person name="Weir W."/>
            <person name="Kerhornou A."/>
            <person name="Aslett M."/>
            <person name="Bishop R."/>
            <person name="Bouchier C."/>
            <person name="Cochet M."/>
            <person name="Coulson R.M.R."/>
            <person name="Cronin A."/>
            <person name="de Villiers E.P."/>
            <person name="Fraser A."/>
            <person name="Fosker N."/>
            <person name="Gardner M."/>
            <person name="Goble A."/>
            <person name="Griffiths-Jones S."/>
            <person name="Harris D.E."/>
            <person name="Katzer F."/>
            <person name="Larke N."/>
            <person name="Lord A."/>
            <person name="Maser P."/>
            <person name="McKellar S."/>
            <person name="Mooney P."/>
            <person name="Morton F."/>
            <person name="Nene V."/>
            <person name="O'Neil S."/>
            <person name="Price C."/>
            <person name="Quail M.A."/>
            <person name="Rabbinowitsch E."/>
            <person name="Rawlings N.D."/>
            <person name="Rutter S."/>
            <person name="Saunders D."/>
            <person name="Seeger K."/>
            <person name="Shah T."/>
            <person name="Squares R."/>
            <person name="Squares S."/>
            <person name="Tivey A."/>
            <person name="Walker A.R."/>
            <person name="Woodward J."/>
            <person name="Dobbelaere D.A.E."/>
            <person name="Langsley G."/>
            <person name="Rajandream M.A."/>
            <person name="McKeever D."/>
            <person name="Shiels B."/>
            <person name="Tait A."/>
            <person name="Barrell B.G."/>
            <person name="Hall N."/>
        </authorList>
    </citation>
    <scope>NUCLEOTIDE SEQUENCE [LARGE SCALE GENOMIC DNA]</scope>
    <source>
        <strain evidence="3">Ankara</strain>
    </source>
</reference>
<evidence type="ECO:0000313" key="2">
    <source>
        <dbReference type="EMBL" id="CAI73912.1"/>
    </source>
</evidence>
<dbReference type="VEuPathDB" id="PiroplasmaDB:TA18980"/>
<organism evidence="2 3">
    <name type="scientific">Theileria annulata</name>
    <dbReference type="NCBI Taxonomy" id="5874"/>
    <lineage>
        <taxon>Eukaryota</taxon>
        <taxon>Sar</taxon>
        <taxon>Alveolata</taxon>
        <taxon>Apicomplexa</taxon>
        <taxon>Aconoidasida</taxon>
        <taxon>Piroplasmida</taxon>
        <taxon>Theileriidae</taxon>
        <taxon>Theileria</taxon>
    </lineage>
</organism>
<name>Q4UG77_THEAN</name>
<gene>
    <name evidence="2" type="ORF">TA18980</name>
</gene>
<dbReference type="InParanoid" id="Q4UG77"/>
<dbReference type="KEGG" id="tan:TA18980"/>
<dbReference type="AlphaFoldDB" id="Q4UG77"/>